<dbReference type="InterPro" id="IPR006379">
    <property type="entry name" value="HAD-SF_hydro_IIB"/>
</dbReference>
<gene>
    <name evidence="7" type="ORF">DMAD_12220</name>
</gene>
<evidence type="ECO:0000256" key="3">
    <source>
        <dbReference type="ARBA" id="ARBA00008770"/>
    </source>
</evidence>
<protein>
    <recommendedName>
        <fullName evidence="5">Trehalose 6-phosphate phosphatase</fullName>
        <ecNumber evidence="5">3.1.3.12</ecNumber>
    </recommendedName>
</protein>
<organism evidence="7 8">
    <name type="scientific">Drosophila madeirensis</name>
    <name type="common">Fruit fly</name>
    <dbReference type="NCBI Taxonomy" id="30013"/>
    <lineage>
        <taxon>Eukaryota</taxon>
        <taxon>Metazoa</taxon>
        <taxon>Ecdysozoa</taxon>
        <taxon>Arthropoda</taxon>
        <taxon>Hexapoda</taxon>
        <taxon>Insecta</taxon>
        <taxon>Pterygota</taxon>
        <taxon>Neoptera</taxon>
        <taxon>Endopterygota</taxon>
        <taxon>Diptera</taxon>
        <taxon>Brachycera</taxon>
        <taxon>Muscomorpha</taxon>
        <taxon>Ephydroidea</taxon>
        <taxon>Drosophilidae</taxon>
        <taxon>Drosophila</taxon>
        <taxon>Sophophora</taxon>
    </lineage>
</organism>
<sequence length="300" mass="34216">MQVQAKFIYLLVLIVSVARSNPEEIIRMPEKRVAPVISRLEEFEQKLPGYLNSHNKLAILLDYDGTLAPIADNPSKTQMPVELEKTLHKLAKHPQIFLAVISGRGLKDVQAHVSINGTTYAGNHGLEIEYPDGSRHDYELPAEIKKNYTDMVRELKEQVEKNGAWVEDKRVSLTYHYRDTPVELKDAQKQLATEICLRHGFRANQAHEAIEAKPPVNWNKGEAALYILKQKFGDNWHKDVRVVFAGDDTTDEDAMRVLQGLGRSFRIATDEQIQTFADFRLPKQALMTDLLKWIAQVYVS</sequence>
<dbReference type="PANTHER" id="PTHR43768">
    <property type="entry name" value="TREHALOSE 6-PHOSPHATE PHOSPHATASE"/>
    <property type="match status" value="1"/>
</dbReference>
<dbReference type="InterPro" id="IPR036412">
    <property type="entry name" value="HAD-like_sf"/>
</dbReference>
<evidence type="ECO:0000313" key="8">
    <source>
        <dbReference type="Proteomes" id="UP001500889"/>
    </source>
</evidence>
<dbReference type="GO" id="GO:0005992">
    <property type="term" value="P:trehalose biosynthetic process"/>
    <property type="evidence" value="ECO:0007669"/>
    <property type="project" value="InterPro"/>
</dbReference>
<dbReference type="AlphaFoldDB" id="A0AAU9FG14"/>
<keyword evidence="6" id="KW-0732">Signal</keyword>
<reference evidence="7 8" key="1">
    <citation type="submission" date="2024-02" db="EMBL/GenBank/DDBJ databases">
        <title>A chromosome-level genome assembly of Drosophila madeirensis, a fruit fly species endemic to Madeira island.</title>
        <authorList>
            <person name="Tomihara K."/>
            <person name="Llopart A."/>
            <person name="Yamamoto D."/>
        </authorList>
    </citation>
    <scope>NUCLEOTIDE SEQUENCE [LARGE SCALE GENOMIC DNA]</scope>
    <source>
        <strain evidence="7 8">RF1</strain>
    </source>
</reference>
<dbReference type="NCBIfam" id="TIGR01484">
    <property type="entry name" value="HAD-SF-IIB"/>
    <property type="match status" value="1"/>
</dbReference>
<keyword evidence="4 5" id="KW-0378">Hydrolase</keyword>
<dbReference type="GO" id="GO:0004805">
    <property type="term" value="F:trehalose-phosphatase activity"/>
    <property type="evidence" value="ECO:0007669"/>
    <property type="project" value="UniProtKB-EC"/>
</dbReference>
<comment type="pathway">
    <text evidence="2 5">Glycan biosynthesis; trehalose biosynthesis.</text>
</comment>
<dbReference type="InterPro" id="IPR023214">
    <property type="entry name" value="HAD_sf"/>
</dbReference>
<evidence type="ECO:0000313" key="7">
    <source>
        <dbReference type="EMBL" id="BFF94633.1"/>
    </source>
</evidence>
<dbReference type="InterPro" id="IPR003337">
    <property type="entry name" value="Trehalose_PPase"/>
</dbReference>
<evidence type="ECO:0000256" key="1">
    <source>
        <dbReference type="ARBA" id="ARBA00000500"/>
    </source>
</evidence>
<comment type="cofactor">
    <cofactor evidence="5">
        <name>a divalent metal cation</name>
        <dbReference type="ChEBI" id="CHEBI:60240"/>
    </cofactor>
</comment>
<dbReference type="Proteomes" id="UP001500889">
    <property type="component" value="Chromosome U"/>
</dbReference>
<dbReference type="NCBIfam" id="TIGR00685">
    <property type="entry name" value="T6PP"/>
    <property type="match status" value="1"/>
</dbReference>
<evidence type="ECO:0000256" key="6">
    <source>
        <dbReference type="SAM" id="SignalP"/>
    </source>
</evidence>
<evidence type="ECO:0000256" key="5">
    <source>
        <dbReference type="RuleBase" id="RU361117"/>
    </source>
</evidence>
<dbReference type="PANTHER" id="PTHR43768:SF3">
    <property type="entry name" value="TREHALOSE 6-PHOSPHATE PHOSPHATASE"/>
    <property type="match status" value="1"/>
</dbReference>
<dbReference type="InterPro" id="IPR044651">
    <property type="entry name" value="OTSB-like"/>
</dbReference>
<dbReference type="SUPFAM" id="SSF56784">
    <property type="entry name" value="HAD-like"/>
    <property type="match status" value="1"/>
</dbReference>
<accession>A0AAU9FG14</accession>
<comment type="similarity">
    <text evidence="3 5">Belongs to the trehalose phosphatase family.</text>
</comment>
<keyword evidence="8" id="KW-1185">Reference proteome</keyword>
<evidence type="ECO:0000256" key="2">
    <source>
        <dbReference type="ARBA" id="ARBA00005199"/>
    </source>
</evidence>
<comment type="catalytic activity">
    <reaction evidence="1 5">
        <text>alpha,alpha-trehalose 6-phosphate + H2O = alpha,alpha-trehalose + phosphate</text>
        <dbReference type="Rhea" id="RHEA:23420"/>
        <dbReference type="ChEBI" id="CHEBI:15377"/>
        <dbReference type="ChEBI" id="CHEBI:16551"/>
        <dbReference type="ChEBI" id="CHEBI:43474"/>
        <dbReference type="ChEBI" id="CHEBI:58429"/>
        <dbReference type="EC" id="3.1.3.12"/>
    </reaction>
</comment>
<dbReference type="CDD" id="cd01627">
    <property type="entry name" value="HAD_TPP"/>
    <property type="match status" value="1"/>
</dbReference>
<feature type="chain" id="PRO_5043515851" description="Trehalose 6-phosphate phosphatase" evidence="6">
    <location>
        <begin position="21"/>
        <end position="300"/>
    </location>
</feature>
<evidence type="ECO:0000256" key="4">
    <source>
        <dbReference type="ARBA" id="ARBA00022801"/>
    </source>
</evidence>
<dbReference type="Gene3D" id="3.30.70.1020">
    <property type="entry name" value="Trehalose-6-phosphate phosphatase related protein, domain 2"/>
    <property type="match status" value="1"/>
</dbReference>
<name>A0AAU9FG14_DROMD</name>
<feature type="signal peptide" evidence="6">
    <location>
        <begin position="1"/>
        <end position="20"/>
    </location>
</feature>
<dbReference type="Gene3D" id="3.40.50.1000">
    <property type="entry name" value="HAD superfamily/HAD-like"/>
    <property type="match status" value="1"/>
</dbReference>
<dbReference type="EC" id="3.1.3.12" evidence="5"/>
<comment type="function">
    <text evidence="5">Removes the phosphate from trehalose 6-phosphate to produce free trehalose.</text>
</comment>
<dbReference type="EMBL" id="AP029264">
    <property type="protein sequence ID" value="BFF94633.1"/>
    <property type="molecule type" value="Genomic_DNA"/>
</dbReference>
<proteinExistence type="inferred from homology"/>
<dbReference type="Pfam" id="PF02358">
    <property type="entry name" value="Trehalose_PPase"/>
    <property type="match status" value="1"/>
</dbReference>